<dbReference type="eggNOG" id="COG4817">
    <property type="taxonomic scope" value="Bacteria"/>
</dbReference>
<protein>
    <recommendedName>
        <fullName evidence="3">DUF1048 domain-containing protein</fullName>
    </recommendedName>
</protein>
<dbReference type="RefSeq" id="WP_010011900.1">
    <property type="nucleotide sequence ID" value="NZ_AZCN01000033.1"/>
</dbReference>
<dbReference type="EMBL" id="AZCN01000033">
    <property type="protein sequence ID" value="KRK16360.1"/>
    <property type="molecule type" value="Genomic_DNA"/>
</dbReference>
<dbReference type="Pfam" id="PF06304">
    <property type="entry name" value="DUF1048"/>
    <property type="match status" value="1"/>
</dbReference>
<gene>
    <name evidence="1" type="ORF">FD22_GL001286</name>
</gene>
<comment type="caution">
    <text evidence="1">The sequence shown here is derived from an EMBL/GenBank/DDBJ whole genome shotgun (WGS) entry which is preliminary data.</text>
</comment>
<evidence type="ECO:0000313" key="1">
    <source>
        <dbReference type="EMBL" id="KRK16360.1"/>
    </source>
</evidence>
<dbReference type="PATRIC" id="fig|913848.6.peg.1324"/>
<dbReference type="InterPro" id="IPR008316">
    <property type="entry name" value="UCP029876"/>
</dbReference>
<proteinExistence type="predicted"/>
<evidence type="ECO:0008006" key="3">
    <source>
        <dbReference type="Google" id="ProtNLM"/>
    </source>
</evidence>
<evidence type="ECO:0000313" key="2">
    <source>
        <dbReference type="Proteomes" id="UP000051181"/>
    </source>
</evidence>
<dbReference type="AlphaFoldDB" id="A0A0R1F3D6"/>
<dbReference type="GeneID" id="65916565"/>
<dbReference type="SUPFAM" id="SSF158560">
    <property type="entry name" value="BH3980-like"/>
    <property type="match status" value="1"/>
</dbReference>
<dbReference type="Gene3D" id="1.10.1900.10">
    <property type="entry name" value="c-terminal domain of poly(a) binding protein"/>
    <property type="match status" value="1"/>
</dbReference>
<name>A0A0R1F3D6_9LACO</name>
<reference evidence="1 2" key="1">
    <citation type="journal article" date="2015" name="Genome Announc.">
        <title>Expanding the biotechnology potential of lactobacilli through comparative genomics of 213 strains and associated genera.</title>
        <authorList>
            <person name="Sun Z."/>
            <person name="Harris H.M."/>
            <person name="McCann A."/>
            <person name="Guo C."/>
            <person name="Argimon S."/>
            <person name="Zhang W."/>
            <person name="Yang X."/>
            <person name="Jeffery I.B."/>
            <person name="Cooney J.C."/>
            <person name="Kagawa T.F."/>
            <person name="Liu W."/>
            <person name="Song Y."/>
            <person name="Salvetti E."/>
            <person name="Wrobel A."/>
            <person name="Rasinkangas P."/>
            <person name="Parkhill J."/>
            <person name="Rea M.C."/>
            <person name="O'Sullivan O."/>
            <person name="Ritari J."/>
            <person name="Douillard F.P."/>
            <person name="Paul Ross R."/>
            <person name="Yang R."/>
            <person name="Briner A.E."/>
            <person name="Felis G.E."/>
            <person name="de Vos W.M."/>
            <person name="Barrangou R."/>
            <person name="Klaenhammer T.R."/>
            <person name="Caufield P.W."/>
            <person name="Cui Y."/>
            <person name="Zhang H."/>
            <person name="O'Toole P.W."/>
        </authorList>
    </citation>
    <scope>NUCLEOTIDE SEQUENCE [LARGE SCALE GENOMIC DNA]</scope>
    <source>
        <strain evidence="1 2">DSM 20001</strain>
    </source>
</reference>
<sequence>MINYLKKMRAEKKTYRDYRKRVNALPPEFKQAQDALEKYLMNWAKGSGIYDILGSVLEMFEAAAADGSSVEDVVGADIADFADNLLSEYPEETWIDKKRNQLRKSYKKNS</sequence>
<dbReference type="Proteomes" id="UP000051181">
    <property type="component" value="Unassembled WGS sequence"/>
</dbReference>
<accession>A0A0R1F3D6</accession>
<organism evidence="1 2">
    <name type="scientific">Loigolactobacillus coryniformis subsp. coryniformis KCTC 3167 = DSM 20001</name>
    <dbReference type="NCBI Taxonomy" id="913848"/>
    <lineage>
        <taxon>Bacteria</taxon>
        <taxon>Bacillati</taxon>
        <taxon>Bacillota</taxon>
        <taxon>Bacilli</taxon>
        <taxon>Lactobacillales</taxon>
        <taxon>Lactobacillaceae</taxon>
        <taxon>Loigolactobacillus</taxon>
    </lineage>
</organism>